<dbReference type="PROSITE" id="PS50089">
    <property type="entry name" value="ZF_RING_2"/>
    <property type="match status" value="1"/>
</dbReference>
<dbReference type="PANTHER" id="PTHR46065:SF3">
    <property type="entry name" value="FI20425P1"/>
    <property type="match status" value="1"/>
</dbReference>
<keyword evidence="6" id="KW-0833">Ubl conjugation pathway</keyword>
<comment type="subcellular location">
    <subcellularLocation>
        <location evidence="1">Membrane</location>
        <topology evidence="1">Multi-pass membrane protein</topology>
    </subcellularLocation>
</comment>
<dbReference type="GO" id="GO:0016020">
    <property type="term" value="C:membrane"/>
    <property type="evidence" value="ECO:0007669"/>
    <property type="project" value="UniProtKB-SubCell"/>
</dbReference>
<evidence type="ECO:0000259" key="12">
    <source>
        <dbReference type="PROSITE" id="PS50089"/>
    </source>
</evidence>
<evidence type="ECO:0000313" key="15">
    <source>
        <dbReference type="Proteomes" id="UP000494040"/>
    </source>
</evidence>
<dbReference type="PANTHER" id="PTHR46065">
    <property type="entry name" value="E3 UBIQUITIN-PROTEIN LIGASE MARCH 2/3 FAMILY MEMBER"/>
    <property type="match status" value="1"/>
</dbReference>
<keyword evidence="8 11" id="KW-1133">Transmembrane helix</keyword>
<dbReference type="SMART" id="SM00744">
    <property type="entry name" value="RINGv"/>
    <property type="match status" value="1"/>
</dbReference>
<evidence type="ECO:0000256" key="10">
    <source>
        <dbReference type="PROSITE-ProRule" id="PRU00175"/>
    </source>
</evidence>
<dbReference type="OrthoDB" id="273089at2759"/>
<name>A0A8I6RY69_CIMLE</name>
<keyword evidence="15" id="KW-1185">Reference proteome</keyword>
<dbReference type="KEGG" id="clec:106668856"/>
<proteinExistence type="predicted"/>
<dbReference type="Pfam" id="PF12906">
    <property type="entry name" value="RINGv"/>
    <property type="match status" value="1"/>
</dbReference>
<evidence type="ECO:0000256" key="5">
    <source>
        <dbReference type="ARBA" id="ARBA00022771"/>
    </source>
</evidence>
<keyword evidence="7" id="KW-0862">Zinc</keyword>
<evidence type="ECO:0000256" key="1">
    <source>
        <dbReference type="ARBA" id="ARBA00004141"/>
    </source>
</evidence>
<keyword evidence="9 11" id="KW-0472">Membrane</keyword>
<feature type="domain" description="RING-type" evidence="12">
    <location>
        <begin position="59"/>
        <end position="105"/>
    </location>
</feature>
<dbReference type="RefSeq" id="XP_014253486.1">
    <property type="nucleotide sequence ID" value="XM_014398000.2"/>
</dbReference>
<dbReference type="GeneID" id="106668856"/>
<dbReference type="AlphaFoldDB" id="A0A8I6RY69"/>
<sequence length="230" mass="26019">MHYPLTELKQETNMVTMSEGQTKEIQEVTINTKVQSNTQLTVKRLSSPAKSCSSVASVCRICHEAETPETLISPCECSGTMALVHVSCLERWLSTSNTDYCELCKFNFRTHRGPRPITQWLCSRNMPAGPNGFYGDVLCLLILTPLCFVSVYLCSVGAYVYIQKGQWEGVGLAFISICVLLTYFLWSYITVRYHLRCFRAWRGSNQIIQLVNNRVAPTVRVPVSHHLEVL</sequence>
<dbReference type="OMA" id="ICHEGNN"/>
<evidence type="ECO:0000313" key="14">
    <source>
        <dbReference type="EnsemblMetazoa" id="XP_014253486.1"/>
    </source>
</evidence>
<evidence type="ECO:0000256" key="4">
    <source>
        <dbReference type="ARBA" id="ARBA00022723"/>
    </source>
</evidence>
<evidence type="ECO:0000256" key="6">
    <source>
        <dbReference type="ARBA" id="ARBA00022786"/>
    </source>
</evidence>
<keyword evidence="4" id="KW-0479">Metal-binding</keyword>
<dbReference type="Proteomes" id="UP000494040">
    <property type="component" value="Unassembled WGS sequence"/>
</dbReference>
<evidence type="ECO:0000256" key="9">
    <source>
        <dbReference type="ARBA" id="ARBA00023136"/>
    </source>
</evidence>
<reference evidence="14" key="1">
    <citation type="submission" date="2022-01" db="UniProtKB">
        <authorList>
            <consortium name="EnsemblMetazoa"/>
        </authorList>
    </citation>
    <scope>IDENTIFICATION</scope>
</reference>
<dbReference type="GO" id="GO:0016567">
    <property type="term" value="P:protein ubiquitination"/>
    <property type="evidence" value="ECO:0007669"/>
    <property type="project" value="TreeGrafter"/>
</dbReference>
<dbReference type="Gene3D" id="3.30.40.10">
    <property type="entry name" value="Zinc/RING finger domain, C3HC4 (zinc finger)"/>
    <property type="match status" value="1"/>
</dbReference>
<protein>
    <submittedName>
        <fullName evidence="14">Uncharacterized protein</fullName>
    </submittedName>
</protein>
<dbReference type="SUPFAM" id="SSF57850">
    <property type="entry name" value="RING/U-box"/>
    <property type="match status" value="1"/>
</dbReference>
<keyword evidence="2" id="KW-0808">Transferase</keyword>
<evidence type="ECO:0000256" key="7">
    <source>
        <dbReference type="ARBA" id="ARBA00022833"/>
    </source>
</evidence>
<evidence type="ECO:0000259" key="13">
    <source>
        <dbReference type="PROSITE" id="PS51292"/>
    </source>
</evidence>
<feature type="domain" description="RING-CH-type" evidence="13">
    <location>
        <begin position="51"/>
        <end position="111"/>
    </location>
</feature>
<keyword evidence="5 10" id="KW-0863">Zinc-finger</keyword>
<evidence type="ECO:0000256" key="11">
    <source>
        <dbReference type="SAM" id="Phobius"/>
    </source>
</evidence>
<dbReference type="PROSITE" id="PS51292">
    <property type="entry name" value="ZF_RING_CH"/>
    <property type="match status" value="1"/>
</dbReference>
<dbReference type="InterPro" id="IPR001841">
    <property type="entry name" value="Znf_RING"/>
</dbReference>
<dbReference type="InterPro" id="IPR013083">
    <property type="entry name" value="Znf_RING/FYVE/PHD"/>
</dbReference>
<keyword evidence="3 11" id="KW-0812">Transmembrane</keyword>
<accession>A0A8I6RY69</accession>
<dbReference type="GO" id="GO:0008270">
    <property type="term" value="F:zinc ion binding"/>
    <property type="evidence" value="ECO:0007669"/>
    <property type="project" value="UniProtKB-KW"/>
</dbReference>
<feature type="transmembrane region" description="Helical" evidence="11">
    <location>
        <begin position="167"/>
        <end position="189"/>
    </location>
</feature>
<dbReference type="EnsemblMetazoa" id="XM_014398000.2">
    <property type="protein sequence ID" value="XP_014253486.1"/>
    <property type="gene ID" value="LOC106668856"/>
</dbReference>
<feature type="transmembrane region" description="Helical" evidence="11">
    <location>
        <begin position="133"/>
        <end position="161"/>
    </location>
</feature>
<evidence type="ECO:0000256" key="8">
    <source>
        <dbReference type="ARBA" id="ARBA00022989"/>
    </source>
</evidence>
<organism evidence="14 15">
    <name type="scientific">Cimex lectularius</name>
    <name type="common">Bed bug</name>
    <name type="synonym">Acanthia lectularia</name>
    <dbReference type="NCBI Taxonomy" id="79782"/>
    <lineage>
        <taxon>Eukaryota</taxon>
        <taxon>Metazoa</taxon>
        <taxon>Ecdysozoa</taxon>
        <taxon>Arthropoda</taxon>
        <taxon>Hexapoda</taxon>
        <taxon>Insecta</taxon>
        <taxon>Pterygota</taxon>
        <taxon>Neoptera</taxon>
        <taxon>Paraneoptera</taxon>
        <taxon>Hemiptera</taxon>
        <taxon>Heteroptera</taxon>
        <taxon>Panheteroptera</taxon>
        <taxon>Cimicomorpha</taxon>
        <taxon>Cimicidae</taxon>
        <taxon>Cimex</taxon>
    </lineage>
</organism>
<dbReference type="GO" id="GO:0004842">
    <property type="term" value="F:ubiquitin-protein transferase activity"/>
    <property type="evidence" value="ECO:0007669"/>
    <property type="project" value="TreeGrafter"/>
</dbReference>
<dbReference type="InterPro" id="IPR011016">
    <property type="entry name" value="Znf_RING-CH"/>
</dbReference>
<evidence type="ECO:0000256" key="2">
    <source>
        <dbReference type="ARBA" id="ARBA00022679"/>
    </source>
</evidence>
<evidence type="ECO:0000256" key="3">
    <source>
        <dbReference type="ARBA" id="ARBA00022692"/>
    </source>
</evidence>